<dbReference type="InterPro" id="IPR002225">
    <property type="entry name" value="3Beta_OHSteriod_DH/Estase"/>
</dbReference>
<dbReference type="STRING" id="1380566.A0A179F4U2"/>
<dbReference type="KEGG" id="pchm:VFPPC_06563"/>
<dbReference type="Pfam" id="PF01073">
    <property type="entry name" value="3Beta_HSD"/>
    <property type="match status" value="1"/>
</dbReference>
<organism evidence="4 5">
    <name type="scientific">Pochonia chlamydosporia 170</name>
    <dbReference type="NCBI Taxonomy" id="1380566"/>
    <lineage>
        <taxon>Eukaryota</taxon>
        <taxon>Fungi</taxon>
        <taxon>Dikarya</taxon>
        <taxon>Ascomycota</taxon>
        <taxon>Pezizomycotina</taxon>
        <taxon>Sordariomycetes</taxon>
        <taxon>Hypocreomycetidae</taxon>
        <taxon>Hypocreales</taxon>
        <taxon>Clavicipitaceae</taxon>
        <taxon>Pochonia</taxon>
    </lineage>
</organism>
<proteinExistence type="inferred from homology"/>
<dbReference type="PANTHER" id="PTHR43245">
    <property type="entry name" value="BIFUNCTIONAL POLYMYXIN RESISTANCE PROTEIN ARNA"/>
    <property type="match status" value="1"/>
</dbReference>
<evidence type="ECO:0000256" key="2">
    <source>
        <dbReference type="ARBA" id="ARBA00023002"/>
    </source>
</evidence>
<dbReference type="SUPFAM" id="SSF51735">
    <property type="entry name" value="NAD(P)-binding Rossmann-fold domains"/>
    <property type="match status" value="1"/>
</dbReference>
<evidence type="ECO:0000259" key="3">
    <source>
        <dbReference type="Pfam" id="PF01073"/>
    </source>
</evidence>
<dbReference type="Gene3D" id="3.40.50.720">
    <property type="entry name" value="NAD(P)-binding Rossmann-like Domain"/>
    <property type="match status" value="1"/>
</dbReference>
<dbReference type="GeneID" id="28849570"/>
<dbReference type="RefSeq" id="XP_018138300.1">
    <property type="nucleotide sequence ID" value="XM_018285576.1"/>
</dbReference>
<feature type="domain" description="3-beta hydroxysteroid dehydrogenase/isomerase" evidence="3">
    <location>
        <begin position="11"/>
        <end position="270"/>
    </location>
</feature>
<dbReference type="AlphaFoldDB" id="A0A179F4U2"/>
<sequence length="360" mass="39627">MSSSALLNTVLVTGGGGFLGSHIVRKLLTEPGCKIYSASRNPSSHPDQEDGVVYEAVDIANQDQVAALFQRIKPQVVIHTTSPNPLASPREQHRVNVEGTKHLLRHAVYCVNTRAFIFTGSDSGMFPNQDQISEEQAQLYTASHNAYPYGKTKGIADALVLATNGPDLRTISLRVPGLYGDHDYKNLLPQLLGAIRRGEHKTQVGDNSKVFEVLHVHKAAEAHIAAAKALLRADACLDLASKVDGEAFFISDGHATPYWDFFRRCYAAAGASVEPEEVNIVSLSKAQTIASLAEWVYAVFTLGYKKPQMRRQNMDYFDRGCNWSIEKAKERLGYEPLTVEEQDAAIKSMMDWGIANLPKP</sequence>
<dbReference type="InterPro" id="IPR036291">
    <property type="entry name" value="NAD(P)-bd_dom_sf"/>
</dbReference>
<accession>A0A179F4U2</accession>
<keyword evidence="5" id="KW-1185">Reference proteome</keyword>
<protein>
    <submittedName>
        <fullName evidence="4">C-3 sterol dehydrogenase/C-4 decarboxylase</fullName>
    </submittedName>
</protein>
<evidence type="ECO:0000256" key="1">
    <source>
        <dbReference type="ARBA" id="ARBA00009219"/>
    </source>
</evidence>
<evidence type="ECO:0000313" key="4">
    <source>
        <dbReference type="EMBL" id="OAQ60422.1"/>
    </source>
</evidence>
<gene>
    <name evidence="4" type="ORF">VFPPC_06563</name>
</gene>
<dbReference type="Proteomes" id="UP000078397">
    <property type="component" value="Unassembled WGS sequence"/>
</dbReference>
<dbReference type="GO" id="GO:0016616">
    <property type="term" value="F:oxidoreductase activity, acting on the CH-OH group of donors, NAD or NADP as acceptor"/>
    <property type="evidence" value="ECO:0007669"/>
    <property type="project" value="InterPro"/>
</dbReference>
<dbReference type="GO" id="GO:0006694">
    <property type="term" value="P:steroid biosynthetic process"/>
    <property type="evidence" value="ECO:0007669"/>
    <property type="project" value="InterPro"/>
</dbReference>
<dbReference type="EMBL" id="LSBJ02000008">
    <property type="protein sequence ID" value="OAQ60422.1"/>
    <property type="molecule type" value="Genomic_DNA"/>
</dbReference>
<dbReference type="PANTHER" id="PTHR43245:SF51">
    <property type="entry name" value="SHORT CHAIN DEHYDROGENASE_REDUCTASE FAMILY 42E, MEMBER 2"/>
    <property type="match status" value="1"/>
</dbReference>
<keyword evidence="2" id="KW-0560">Oxidoreductase</keyword>
<comment type="similarity">
    <text evidence="1">Belongs to the 3-beta-HSD family.</text>
</comment>
<comment type="caution">
    <text evidence="4">The sequence shown here is derived from an EMBL/GenBank/DDBJ whole genome shotgun (WGS) entry which is preliminary data.</text>
</comment>
<name>A0A179F4U2_METCM</name>
<dbReference type="InterPro" id="IPR050177">
    <property type="entry name" value="Lipid_A_modif_metabolic_enz"/>
</dbReference>
<dbReference type="OrthoDB" id="10058185at2759"/>
<evidence type="ECO:0000313" key="5">
    <source>
        <dbReference type="Proteomes" id="UP000078397"/>
    </source>
</evidence>
<reference evidence="4 5" key="1">
    <citation type="journal article" date="2016" name="PLoS Pathog.">
        <title>Biosynthesis of antibiotic leucinostatins in bio-control fungus Purpureocillium lilacinum and their inhibition on phytophthora revealed by genome mining.</title>
        <authorList>
            <person name="Wang G."/>
            <person name="Liu Z."/>
            <person name="Lin R."/>
            <person name="Li E."/>
            <person name="Mao Z."/>
            <person name="Ling J."/>
            <person name="Yang Y."/>
            <person name="Yin W.B."/>
            <person name="Xie B."/>
        </authorList>
    </citation>
    <scope>NUCLEOTIDE SEQUENCE [LARGE SCALE GENOMIC DNA]</scope>
    <source>
        <strain evidence="4">170</strain>
    </source>
</reference>